<name>A0A9D1PPW3_9FIRM</name>
<proteinExistence type="predicted"/>
<sequence length="296" mass="31803">MSKYKTLGFIGGDRRQLYVISGLAEDGYNISVFGIDEGLGATDKIRLCSDVCDVVSSSDAIVLPVPYSSVLCGDNINTPLSRGEIRFAELSSAIDTYGTGLILAGRADERLRALECCGALKVIDYMEREELAVLNAIPTAEGAIKLAMNELPVTIHGSECLVTGFGRVSKILCRALYGLGAKVTVSVRKKGDLAYIKAFGYEGADITKPLEAPKRYDIIFNTVPHLIIDRGMLGALRSDTLVIDLASKPGGVDFEAAKELGRNVIWALSLPGKTAPMTAGNIIRDTINNILSEQER</sequence>
<feature type="domain" description="Dipicolinate synthase subunit A N-terminal" evidence="1">
    <location>
        <begin position="8"/>
        <end position="126"/>
    </location>
</feature>
<dbReference type="Pfam" id="PF16924">
    <property type="entry name" value="DpaA_N"/>
    <property type="match status" value="1"/>
</dbReference>
<gene>
    <name evidence="2" type="primary">dpsA</name>
    <name evidence="2" type="ORF">H9900_01630</name>
</gene>
<reference evidence="2" key="2">
    <citation type="submission" date="2021-04" db="EMBL/GenBank/DDBJ databases">
        <authorList>
            <person name="Gilroy R."/>
        </authorList>
    </citation>
    <scope>NUCLEOTIDE SEQUENCE</scope>
    <source>
        <strain evidence="2">5790</strain>
    </source>
</reference>
<dbReference type="EMBL" id="DXIJ01000034">
    <property type="protein sequence ID" value="HIV85490.1"/>
    <property type="molecule type" value="Genomic_DNA"/>
</dbReference>
<dbReference type="Proteomes" id="UP000824162">
    <property type="component" value="Unassembled WGS sequence"/>
</dbReference>
<evidence type="ECO:0000313" key="3">
    <source>
        <dbReference type="Proteomes" id="UP000824162"/>
    </source>
</evidence>
<comment type="caution">
    <text evidence="2">The sequence shown here is derived from an EMBL/GenBank/DDBJ whole genome shotgun (WGS) entry which is preliminary data.</text>
</comment>
<protein>
    <submittedName>
        <fullName evidence="2">Dipicolinate synthase subunit DpsA</fullName>
    </submittedName>
</protein>
<dbReference type="InterPro" id="IPR036291">
    <property type="entry name" value="NAD(P)-bd_dom_sf"/>
</dbReference>
<accession>A0A9D1PPW3</accession>
<evidence type="ECO:0000259" key="1">
    <source>
        <dbReference type="Pfam" id="PF16924"/>
    </source>
</evidence>
<dbReference type="AlphaFoldDB" id="A0A9D1PPW3"/>
<organism evidence="2 3">
    <name type="scientific">Candidatus Monoglobus merdigallinarum</name>
    <dbReference type="NCBI Taxonomy" id="2838698"/>
    <lineage>
        <taxon>Bacteria</taxon>
        <taxon>Bacillati</taxon>
        <taxon>Bacillota</taxon>
        <taxon>Clostridia</taxon>
        <taxon>Monoglobales</taxon>
        <taxon>Monoglobaceae</taxon>
        <taxon>Monoglobus</taxon>
    </lineage>
</organism>
<dbReference type="NCBIfam" id="NF006162">
    <property type="entry name" value="PRK08306.1"/>
    <property type="match status" value="1"/>
</dbReference>
<dbReference type="InterPro" id="IPR031629">
    <property type="entry name" value="DpaA_N"/>
</dbReference>
<reference evidence="2" key="1">
    <citation type="journal article" date="2021" name="PeerJ">
        <title>Extensive microbial diversity within the chicken gut microbiome revealed by metagenomics and culture.</title>
        <authorList>
            <person name="Gilroy R."/>
            <person name="Ravi A."/>
            <person name="Getino M."/>
            <person name="Pursley I."/>
            <person name="Horton D.L."/>
            <person name="Alikhan N.F."/>
            <person name="Baker D."/>
            <person name="Gharbi K."/>
            <person name="Hall N."/>
            <person name="Watson M."/>
            <person name="Adriaenssens E.M."/>
            <person name="Foster-Nyarko E."/>
            <person name="Jarju S."/>
            <person name="Secka A."/>
            <person name="Antonio M."/>
            <person name="Oren A."/>
            <person name="Chaudhuri R.R."/>
            <person name="La Ragione R."/>
            <person name="Hildebrand F."/>
            <person name="Pallen M.J."/>
        </authorList>
    </citation>
    <scope>NUCLEOTIDE SEQUENCE</scope>
    <source>
        <strain evidence="2">5790</strain>
    </source>
</reference>
<evidence type="ECO:0000313" key="2">
    <source>
        <dbReference type="EMBL" id="HIV85490.1"/>
    </source>
</evidence>
<dbReference type="Gene3D" id="3.40.50.720">
    <property type="entry name" value="NAD(P)-binding Rossmann-like Domain"/>
    <property type="match status" value="1"/>
</dbReference>
<dbReference type="SUPFAM" id="SSF51735">
    <property type="entry name" value="NAD(P)-binding Rossmann-fold domains"/>
    <property type="match status" value="1"/>
</dbReference>